<dbReference type="InterPro" id="IPR045089">
    <property type="entry name" value="PGGT1B-like"/>
</dbReference>
<dbReference type="VEuPathDB" id="FungiDB:UMAG_05348"/>
<dbReference type="EC" id="2.5.1.58" evidence="2 9"/>
<evidence type="ECO:0000256" key="7">
    <source>
        <dbReference type="ARBA" id="ARBA00022737"/>
    </source>
</evidence>
<comment type="cofactor">
    <cofactor evidence="9">
        <name>Zn(2+)</name>
        <dbReference type="ChEBI" id="CHEBI:29105"/>
    </cofactor>
    <text evidence="9">Binds 1 zinc ion per subunit.</text>
</comment>
<evidence type="ECO:0000259" key="10">
    <source>
        <dbReference type="Pfam" id="PF00432"/>
    </source>
</evidence>
<dbReference type="OrthoDB" id="10261146at2759"/>
<dbReference type="GO" id="GO:0005965">
    <property type="term" value="C:protein farnesyltransferase complex"/>
    <property type="evidence" value="ECO:0000318"/>
    <property type="project" value="GO_Central"/>
</dbReference>
<dbReference type="OMA" id="PMAEAHG"/>
<evidence type="ECO:0000313" key="12">
    <source>
        <dbReference type="Proteomes" id="UP000000561"/>
    </source>
</evidence>
<dbReference type="GO" id="GO:0004660">
    <property type="term" value="F:protein farnesyltransferase activity"/>
    <property type="evidence" value="ECO:0007669"/>
    <property type="project" value="UniProtKB-UniRule"/>
</dbReference>
<keyword evidence="12" id="KW-1185">Reference proteome</keyword>
<evidence type="ECO:0000256" key="4">
    <source>
        <dbReference type="ARBA" id="ARBA00022602"/>
    </source>
</evidence>
<keyword evidence="4 9" id="KW-0637">Prenyltransferase</keyword>
<dbReference type="GO" id="GO:0097354">
    <property type="term" value="P:prenylation"/>
    <property type="evidence" value="ECO:0007669"/>
    <property type="project" value="UniProtKB-UniRule"/>
</dbReference>
<keyword evidence="8 9" id="KW-0862">Zinc</keyword>
<reference evidence="11 12" key="1">
    <citation type="journal article" date="2006" name="Nature">
        <title>Insights from the genome of the biotrophic fungal plant pathogen Ustilago maydis.</title>
        <authorList>
            <person name="Kamper J."/>
            <person name="Kahmann R."/>
            <person name="Bolker M."/>
            <person name="Ma L.J."/>
            <person name="Brefort T."/>
            <person name="Saville B.J."/>
            <person name="Banuett F."/>
            <person name="Kronstad J.W."/>
            <person name="Gold S.E."/>
            <person name="Muller O."/>
            <person name="Perlin M.H."/>
            <person name="Wosten H.A."/>
            <person name="de Vries R."/>
            <person name="Ruiz-Herrera J."/>
            <person name="Reynaga-Pena C.G."/>
            <person name="Snetselaar K."/>
            <person name="McCann M."/>
            <person name="Perez-Martin J."/>
            <person name="Feldbrugge M."/>
            <person name="Basse C.W."/>
            <person name="Steinberg G."/>
            <person name="Ibeas J.I."/>
            <person name="Holloman W."/>
            <person name="Guzman P."/>
            <person name="Farman M."/>
            <person name="Stajich J.E."/>
            <person name="Sentandreu R."/>
            <person name="Gonzalez-Prieto J.M."/>
            <person name="Kennell J.C."/>
            <person name="Molina L."/>
            <person name="Schirawski J."/>
            <person name="Mendoza-Mendoza A."/>
            <person name="Greilinger D."/>
            <person name="Munch K."/>
            <person name="Rossel N."/>
            <person name="Scherer M."/>
            <person name="Vranes M."/>
            <person name="Ladendorf O."/>
            <person name="Vincon V."/>
            <person name="Fuchs U."/>
            <person name="Sandrock B."/>
            <person name="Meng S."/>
            <person name="Ho E.C."/>
            <person name="Cahill M.J."/>
            <person name="Boyce K.J."/>
            <person name="Klose J."/>
            <person name="Klosterman S.J."/>
            <person name="Deelstra H.J."/>
            <person name="Ortiz-Castellanos L."/>
            <person name="Li W."/>
            <person name="Sanchez-Alonso P."/>
            <person name="Schreier P.H."/>
            <person name="Hauser-Hahn I."/>
            <person name="Vaupel M."/>
            <person name="Koopmann E."/>
            <person name="Friedrich G."/>
            <person name="Voss H."/>
            <person name="Schluter T."/>
            <person name="Margolis J."/>
            <person name="Platt D."/>
            <person name="Swimmer C."/>
            <person name="Gnirke A."/>
            <person name="Chen F."/>
            <person name="Vysotskaia V."/>
            <person name="Mannhaupt G."/>
            <person name="Guldener U."/>
            <person name="Munsterkotter M."/>
            <person name="Haase D."/>
            <person name="Oesterheld M."/>
            <person name="Mewes H.W."/>
            <person name="Mauceli E.W."/>
            <person name="DeCaprio D."/>
            <person name="Wade C.M."/>
            <person name="Butler J."/>
            <person name="Young S."/>
            <person name="Jaffe D.B."/>
            <person name="Calvo S."/>
            <person name="Nusbaum C."/>
            <person name="Galagan J."/>
            <person name="Birren B.W."/>
        </authorList>
    </citation>
    <scope>NUCLEOTIDE SEQUENCE [LARGE SCALE GENOMIC DNA]</scope>
    <source>
        <strain evidence="12">DSM 14603 / FGSC 9021 / UM521</strain>
    </source>
</reference>
<dbReference type="GeneID" id="23565265"/>
<evidence type="ECO:0000256" key="2">
    <source>
        <dbReference type="ARBA" id="ARBA00012702"/>
    </source>
</evidence>
<keyword evidence="6 9" id="KW-0479">Metal-binding</keyword>
<evidence type="ECO:0000256" key="5">
    <source>
        <dbReference type="ARBA" id="ARBA00022679"/>
    </source>
</evidence>
<dbReference type="InterPro" id="IPR001330">
    <property type="entry name" value="Prenyltrans"/>
</dbReference>
<dbReference type="CDD" id="cd02893">
    <property type="entry name" value="FTase"/>
    <property type="match status" value="1"/>
</dbReference>
<comment type="subunit">
    <text evidence="9">Heterodimer of an alpha and a beta subunit.</text>
</comment>
<dbReference type="SUPFAM" id="SSF48239">
    <property type="entry name" value="Terpenoid cyclases/Protein prenyltransferases"/>
    <property type="match status" value="1"/>
</dbReference>
<dbReference type="GO" id="GO:0008270">
    <property type="term" value="F:zinc ion binding"/>
    <property type="evidence" value="ECO:0007669"/>
    <property type="project" value="UniProtKB-UniRule"/>
</dbReference>
<organism evidence="11 12">
    <name type="scientific">Mycosarcoma maydis</name>
    <name type="common">Corn smut fungus</name>
    <name type="synonym">Ustilago maydis</name>
    <dbReference type="NCBI Taxonomy" id="5270"/>
    <lineage>
        <taxon>Eukaryota</taxon>
        <taxon>Fungi</taxon>
        <taxon>Dikarya</taxon>
        <taxon>Basidiomycota</taxon>
        <taxon>Ustilaginomycotina</taxon>
        <taxon>Ustilaginomycetes</taxon>
        <taxon>Ustilaginales</taxon>
        <taxon>Ustilaginaceae</taxon>
        <taxon>Mycosarcoma</taxon>
    </lineage>
</organism>
<evidence type="ECO:0000256" key="9">
    <source>
        <dbReference type="RuleBase" id="RU365056"/>
    </source>
</evidence>
<keyword evidence="7" id="KW-0677">Repeat</keyword>
<evidence type="ECO:0000313" key="11">
    <source>
        <dbReference type="EMBL" id="KIS66349.1"/>
    </source>
</evidence>
<dbReference type="InterPro" id="IPR008930">
    <property type="entry name" value="Terpenoid_cyclase/PrenylTrfase"/>
</dbReference>
<dbReference type="RefSeq" id="XP_011392050.1">
    <property type="nucleotide sequence ID" value="XM_011393748.1"/>
</dbReference>
<proteinExistence type="inferred from homology"/>
<name>A0A0D1DPI2_MYCMD</name>
<evidence type="ECO:0000256" key="8">
    <source>
        <dbReference type="ARBA" id="ARBA00022833"/>
    </source>
</evidence>
<feature type="domain" description="Prenyltransferase alpha-alpha toroid" evidence="10">
    <location>
        <begin position="86"/>
        <end position="606"/>
    </location>
</feature>
<dbReference type="InParanoid" id="A0A0D1DPI2"/>
<dbReference type="Proteomes" id="UP000000561">
    <property type="component" value="Chromosome 19"/>
</dbReference>
<dbReference type="STRING" id="237631.A0A0D1DPI2"/>
<evidence type="ECO:0000256" key="1">
    <source>
        <dbReference type="ARBA" id="ARBA00010497"/>
    </source>
</evidence>
<dbReference type="Pfam" id="PF00432">
    <property type="entry name" value="Prenyltrans"/>
    <property type="match status" value="1"/>
</dbReference>
<evidence type="ECO:0000256" key="6">
    <source>
        <dbReference type="ARBA" id="ARBA00022723"/>
    </source>
</evidence>
<dbReference type="AlphaFoldDB" id="A0A0D1DPI2"/>
<gene>
    <name evidence="11" type="ORF">UMAG_05348</name>
</gene>
<dbReference type="FunCoup" id="A0A0D1DPI2">
    <property type="interactions" value="183"/>
</dbReference>
<dbReference type="eggNOG" id="KOG0365">
    <property type="taxonomic scope" value="Eukaryota"/>
</dbReference>
<dbReference type="InterPro" id="IPR026872">
    <property type="entry name" value="FTB"/>
</dbReference>
<accession>A0A0D1DPI2</accession>
<dbReference type="EMBL" id="CM003158">
    <property type="protein sequence ID" value="KIS66349.1"/>
    <property type="molecule type" value="Genomic_DNA"/>
</dbReference>
<evidence type="ECO:0000256" key="3">
    <source>
        <dbReference type="ARBA" id="ARBA00015798"/>
    </source>
</evidence>
<sequence>MPAIKAAAWPMPLDNVFTQTSDDQLETEEAINALFSRLRPSKFDFAKAGSSNSAIINPWLSPAEQDQQRAEASSHAKALSKPTLLLERQAHISFLTKLLEPLPGAYTAFDTNRSWLLYWILHSYDLLSVSLDPKGRARAIATLLSFQNKGSGGFGGGPDQIAHLMATYAAVSALAIIGGPGPAPTAEHVADGKSVEVGHGGWDAIDRTTMYNWISSLKQPDGSFLVHVNGEVDVRAGYCVICITTLLGISTPKLFDGMAPFIASCQTYEGGIAAASQPTYQASADDDILRVSQDVARPPLGEAHGGYTYCAAASSLSLSLLDSSLGGSTTAASSSADFKVVSSSHEPTAQLDRDALIRWATAQQGIPFEGCGFRGRTNKLVDGCYGWFSGGGLFTILSAMIEADLIEQARPSSSAATSSAVEVHDWNGMLTVPATPVILAPSSSSSNSSGSWRTEPSLDAGVANDCGYDSNDATAVDIEDLSPLTLFDRVGLQEYILVAAQRTASDGGGLRDKPGKRPDAYHTCYNLSGLSLSQHSVRLSIETSKFLSQHYKREQEQQDGGWNKKVYATMLAWTLSARDEIVVEATEGTHGSQSNKVNATHPIFNITFPRAKAFMDWSYDQL</sequence>
<comment type="similarity">
    <text evidence="1 9">Belongs to the protein prenyltransferase subunit beta family.</text>
</comment>
<comment type="function">
    <text evidence="9">Catalyzes the transfer of a farnesyl moiety from farnesyl diphosphate to a cysteine at the fourth position from the C-terminus of several proteins. The beta subunit is responsible for peptide-binding.</text>
</comment>
<comment type="catalytic activity">
    <reaction evidence="9">
        <text>L-cysteinyl-[protein] + (2E,6E)-farnesyl diphosphate = S-(2E,6E)-farnesyl-L-cysteinyl-[protein] + diphosphate</text>
        <dbReference type="Rhea" id="RHEA:13345"/>
        <dbReference type="Rhea" id="RHEA-COMP:10131"/>
        <dbReference type="Rhea" id="RHEA-COMP:11535"/>
        <dbReference type="ChEBI" id="CHEBI:29950"/>
        <dbReference type="ChEBI" id="CHEBI:33019"/>
        <dbReference type="ChEBI" id="CHEBI:86019"/>
        <dbReference type="ChEBI" id="CHEBI:175763"/>
    </reaction>
</comment>
<dbReference type="KEGG" id="uma:UMAG_05348"/>
<dbReference type="PANTHER" id="PTHR11774:SF6">
    <property type="entry name" value="PROTEIN FARNESYLTRANSFERASE SUBUNIT BETA"/>
    <property type="match status" value="1"/>
</dbReference>
<dbReference type="Gene3D" id="1.50.10.20">
    <property type="match status" value="1"/>
</dbReference>
<protein>
    <recommendedName>
        <fullName evidence="3 9">Protein farnesyltransferase subunit beta</fullName>
        <shortName evidence="9">FTase-beta</shortName>
        <ecNumber evidence="2 9">2.5.1.58</ecNumber>
    </recommendedName>
</protein>
<dbReference type="PANTHER" id="PTHR11774">
    <property type="entry name" value="GERANYLGERANYL TRANSFERASE TYPE BETA SUBUNIT"/>
    <property type="match status" value="1"/>
</dbReference>
<keyword evidence="5 9" id="KW-0808">Transferase</keyword>